<name>D4YZN2_SPHIU</name>
<dbReference type="HOGENOM" id="CLU_3276808_0_0_5"/>
<accession>D4YZN2</accession>
<gene>
    <name evidence="1" type="ordered locus">SJA_C1-09800</name>
</gene>
<evidence type="ECO:0000313" key="2">
    <source>
        <dbReference type="Proteomes" id="UP000007753"/>
    </source>
</evidence>
<dbReference type="EMBL" id="AP010803">
    <property type="protein sequence ID" value="BAI95814.1"/>
    <property type="molecule type" value="Genomic_DNA"/>
</dbReference>
<sequence>MPFRDKALTGLASFVVNTRQVLPLSIFSKKVWMPDKDSNLD</sequence>
<keyword evidence="2" id="KW-1185">Reference proteome</keyword>
<evidence type="ECO:0000313" key="1">
    <source>
        <dbReference type="EMBL" id="BAI95814.1"/>
    </source>
</evidence>
<dbReference type="Proteomes" id="UP000007753">
    <property type="component" value="Chromosome 1"/>
</dbReference>
<reference evidence="1 2" key="1">
    <citation type="journal article" date="2010" name="J. Bacteriol.">
        <title>Complete genome sequence of the representative gamma-hexachlorocyclohexane-degrading bacterium Sphingobium japonicum UT26.</title>
        <authorList>
            <person name="Nagata Y."/>
            <person name="Ohtsubo Y."/>
            <person name="Endo R."/>
            <person name="Ichikawa N."/>
            <person name="Ankai A."/>
            <person name="Oguchi A."/>
            <person name="Fukui S."/>
            <person name="Fujita N."/>
            <person name="Tsuda M."/>
        </authorList>
    </citation>
    <scope>NUCLEOTIDE SEQUENCE [LARGE SCALE GENOMIC DNA]</scope>
    <source>
        <strain evidence="2">DSM 16413 / CCM 7287 / MTCC 6362 / UT26 / NBRC 101211 / UT26S</strain>
    </source>
</reference>
<proteinExistence type="predicted"/>
<dbReference type="AlphaFoldDB" id="D4YZN2"/>
<protein>
    <submittedName>
        <fullName evidence="1">Uncharacterized protein</fullName>
    </submittedName>
</protein>
<dbReference type="STRING" id="452662.SJA_C1-09800"/>
<dbReference type="KEGG" id="sjp:SJA_C1-09800"/>
<organism evidence="1 2">
    <name type="scientific">Sphingobium indicum (strain DSM 16413 / CCM 7287 / MTCC 6362 / UT26 / NBRC 101211 / UT26S)</name>
    <name type="common">Sphingobium japonicum</name>
    <dbReference type="NCBI Taxonomy" id="452662"/>
    <lineage>
        <taxon>Bacteria</taxon>
        <taxon>Pseudomonadati</taxon>
        <taxon>Pseudomonadota</taxon>
        <taxon>Alphaproteobacteria</taxon>
        <taxon>Sphingomonadales</taxon>
        <taxon>Sphingomonadaceae</taxon>
        <taxon>Sphingobium</taxon>
    </lineage>
</organism>